<keyword evidence="5 6" id="KW-0472">Membrane</keyword>
<keyword evidence="4 6" id="KW-1133">Transmembrane helix</keyword>
<dbReference type="Proteomes" id="UP001249851">
    <property type="component" value="Unassembled WGS sequence"/>
</dbReference>
<evidence type="ECO:0000256" key="2">
    <source>
        <dbReference type="ARBA" id="ARBA00007018"/>
    </source>
</evidence>
<evidence type="ECO:0000313" key="8">
    <source>
        <dbReference type="Proteomes" id="UP001249851"/>
    </source>
</evidence>
<dbReference type="AlphaFoldDB" id="A0AAD9VFG3"/>
<gene>
    <name evidence="7" type="ORF">P5673_003372</name>
</gene>
<evidence type="ECO:0000256" key="5">
    <source>
        <dbReference type="ARBA" id="ARBA00023136"/>
    </source>
</evidence>
<evidence type="ECO:0000256" key="4">
    <source>
        <dbReference type="ARBA" id="ARBA00022989"/>
    </source>
</evidence>
<sequence>MPCLSCSRLMNLPAKKNEAYQPTVIEQSANIITHGIFVIPAMFAAFELHRNSKALSASHQFIAEVYGTSFILVFLISTLFHVVCLIDKFRSLRFFLHLSDRCIIYFFIAASYMPWFLLKDVSGIGDIVSRILWCLAVAGTVYSYVFHEKYKTMETVFYLILGICPSLPLALASTDKAGLDEIAFGGAFYVSGVIFFKSDGRIPFAHAIWHLFCASGAWSHFYSVYTHFYLGKH</sequence>
<dbReference type="InterPro" id="IPR004254">
    <property type="entry name" value="AdipoR/HlyIII-related"/>
</dbReference>
<reference evidence="7" key="1">
    <citation type="journal article" date="2023" name="G3 (Bethesda)">
        <title>Whole genome assembly and annotation of the endangered Caribbean coral Acropora cervicornis.</title>
        <authorList>
            <person name="Selwyn J.D."/>
            <person name="Vollmer S.V."/>
        </authorList>
    </citation>
    <scope>NUCLEOTIDE SEQUENCE</scope>
    <source>
        <strain evidence="7">K2</strain>
    </source>
</reference>
<dbReference type="PANTHER" id="PTHR20855">
    <property type="entry name" value="ADIPOR/PROGESTIN RECEPTOR-RELATED"/>
    <property type="match status" value="1"/>
</dbReference>
<feature type="transmembrane region" description="Helical" evidence="6">
    <location>
        <begin position="178"/>
        <end position="196"/>
    </location>
</feature>
<feature type="transmembrane region" description="Helical" evidence="6">
    <location>
        <begin position="208"/>
        <end position="230"/>
    </location>
</feature>
<comment type="caution">
    <text evidence="7">The sequence shown here is derived from an EMBL/GenBank/DDBJ whole genome shotgun (WGS) entry which is preliminary data.</text>
</comment>
<dbReference type="PANTHER" id="PTHR20855:SF3">
    <property type="entry name" value="LD03007P"/>
    <property type="match status" value="1"/>
</dbReference>
<evidence type="ECO:0000313" key="7">
    <source>
        <dbReference type="EMBL" id="KAK2571955.1"/>
    </source>
</evidence>
<feature type="transmembrane region" description="Helical" evidence="6">
    <location>
        <begin position="98"/>
        <end position="115"/>
    </location>
</feature>
<proteinExistence type="inferred from homology"/>
<reference evidence="7" key="2">
    <citation type="journal article" date="2023" name="Science">
        <title>Genomic signatures of disease resistance in endangered staghorn corals.</title>
        <authorList>
            <person name="Vollmer S.V."/>
            <person name="Selwyn J.D."/>
            <person name="Despard B.A."/>
            <person name="Roesel C.L."/>
        </authorList>
    </citation>
    <scope>NUCLEOTIDE SEQUENCE</scope>
    <source>
        <strain evidence="7">K2</strain>
    </source>
</reference>
<evidence type="ECO:0000256" key="1">
    <source>
        <dbReference type="ARBA" id="ARBA00004141"/>
    </source>
</evidence>
<feature type="transmembrane region" description="Helical" evidence="6">
    <location>
        <begin position="127"/>
        <end position="146"/>
    </location>
</feature>
<feature type="transmembrane region" description="Helical" evidence="6">
    <location>
        <begin position="155"/>
        <end position="172"/>
    </location>
</feature>
<keyword evidence="8" id="KW-1185">Reference proteome</keyword>
<organism evidence="7 8">
    <name type="scientific">Acropora cervicornis</name>
    <name type="common">Staghorn coral</name>
    <dbReference type="NCBI Taxonomy" id="6130"/>
    <lineage>
        <taxon>Eukaryota</taxon>
        <taxon>Metazoa</taxon>
        <taxon>Cnidaria</taxon>
        <taxon>Anthozoa</taxon>
        <taxon>Hexacorallia</taxon>
        <taxon>Scleractinia</taxon>
        <taxon>Astrocoeniina</taxon>
        <taxon>Acroporidae</taxon>
        <taxon>Acropora</taxon>
    </lineage>
</organism>
<dbReference type="GO" id="GO:0016020">
    <property type="term" value="C:membrane"/>
    <property type="evidence" value="ECO:0007669"/>
    <property type="project" value="UniProtKB-SubCell"/>
</dbReference>
<evidence type="ECO:0000256" key="3">
    <source>
        <dbReference type="ARBA" id="ARBA00022692"/>
    </source>
</evidence>
<evidence type="ECO:0000256" key="6">
    <source>
        <dbReference type="SAM" id="Phobius"/>
    </source>
</evidence>
<dbReference type="Pfam" id="PF03006">
    <property type="entry name" value="HlyIII"/>
    <property type="match status" value="1"/>
</dbReference>
<name>A0AAD9VFG3_ACRCE</name>
<comment type="similarity">
    <text evidence="2">Belongs to the ADIPOR family.</text>
</comment>
<dbReference type="EMBL" id="JARQWQ010000005">
    <property type="protein sequence ID" value="KAK2571955.1"/>
    <property type="molecule type" value="Genomic_DNA"/>
</dbReference>
<feature type="transmembrane region" description="Helical" evidence="6">
    <location>
        <begin position="29"/>
        <end position="46"/>
    </location>
</feature>
<keyword evidence="3 6" id="KW-0812">Transmembrane</keyword>
<feature type="transmembrane region" description="Helical" evidence="6">
    <location>
        <begin position="66"/>
        <end position="86"/>
    </location>
</feature>
<accession>A0AAD9VFG3</accession>
<comment type="subcellular location">
    <subcellularLocation>
        <location evidence="1">Membrane</location>
        <topology evidence="1">Multi-pass membrane protein</topology>
    </subcellularLocation>
</comment>
<protein>
    <submittedName>
        <fullName evidence="7">Monocyte to macrophage differentiation factor</fullName>
    </submittedName>
</protein>